<feature type="repeat" description="WD" evidence="1">
    <location>
        <begin position="178"/>
        <end position="218"/>
    </location>
</feature>
<dbReference type="AlphaFoldDB" id="A0A2D3WS60"/>
<keyword evidence="1" id="KW-0853">WD repeat</keyword>
<dbReference type="PANTHER" id="PTHR14604:SF3">
    <property type="entry name" value="SPERM-ASSOCIATED ANTIGEN 16 PROTEIN"/>
    <property type="match status" value="1"/>
</dbReference>
<name>A0A2D3WS60_9BACT</name>
<reference evidence="2 3" key="1">
    <citation type="journal article" date="2017" name="Front. Microbiol.">
        <title>Comparative Genomic Analysis of the Class Epsilonproteobacteria and Proposed Reclassification to Epsilonbacteraeota (phyl. nov.).</title>
        <authorList>
            <person name="Waite D.W."/>
            <person name="Vanwonterghem I."/>
            <person name="Rinke C."/>
            <person name="Parks D.H."/>
            <person name="Zhang Y."/>
            <person name="Takai K."/>
            <person name="Sievert S.M."/>
            <person name="Simon J."/>
            <person name="Campbell B.J."/>
            <person name="Hanson T.E."/>
            <person name="Woyke T."/>
            <person name="Klotz M.G."/>
            <person name="Hugenholtz P."/>
        </authorList>
    </citation>
    <scope>NUCLEOTIDE SEQUENCE [LARGE SCALE GENOMIC DNA]</scope>
    <source>
        <strain evidence="2">UBA12443</strain>
    </source>
</reference>
<dbReference type="PROSITE" id="PS50082">
    <property type="entry name" value="WD_REPEATS_2"/>
    <property type="match status" value="3"/>
</dbReference>
<protein>
    <submittedName>
        <fullName evidence="2">Uncharacterized protein</fullName>
    </submittedName>
</protein>
<dbReference type="Pfam" id="PF00400">
    <property type="entry name" value="WD40"/>
    <property type="match status" value="2"/>
</dbReference>
<dbReference type="InterPro" id="IPR050995">
    <property type="entry name" value="WD-F-box_domain-protein"/>
</dbReference>
<dbReference type="RefSeq" id="WP_294894052.1">
    <property type="nucleotide sequence ID" value="NZ_DLUI01000001.1"/>
</dbReference>
<proteinExistence type="predicted"/>
<comment type="caution">
    <text evidence="2">The sequence shown here is derived from an EMBL/GenBank/DDBJ whole genome shotgun (WGS) entry which is preliminary data.</text>
</comment>
<dbReference type="EMBL" id="DLUI01000001">
    <property type="protein sequence ID" value="DAB39573.1"/>
    <property type="molecule type" value="Genomic_DNA"/>
</dbReference>
<dbReference type="Proteomes" id="UP000228859">
    <property type="component" value="Unassembled WGS sequence"/>
</dbReference>
<dbReference type="InterPro" id="IPR001680">
    <property type="entry name" value="WD40_rpt"/>
</dbReference>
<sequence>MEIIKSLNFKLPILFVKSLTDRKLGVVDSQNTLRIIDRDTFAVVDGFKTNIQHERNLSSYVDLTPDGNYLVSAVADTNQAAIFSLSKRKLIYKAGRHEGEVESVAMDPKGRYFITCGQDGKSFAWVLKTSHLAFSLPPHADFISSVAFDDEGQWIATGSYDKSINLLNTATMKDPIKLRGHSDMIKEILFLPEAKLLSVERAGGLIVWDMSSAKVLKRLSKMTDEVTSMCISPSKQFLFVGTKLGYVGLYNLHTMEQVTPRYIKESEEITSLALLDDPLCLVIGTVGGNVRIYSLLSDEPECMEMIRERRFKPFYTAIENNPMLVYSKTYEAAEKLWAQSVVQGRELLEKNERSSAKELFAPFTGIPKKNTVINQLLSSYEKYEQFQGYIKVGRFPLAYSLAKQYPAIQESELYFKMELAWKKVFAKAQELILLPNKEEQAKALLAPYRGISDKTVMIQQLFEQRQMYDYMKKTIAQHDYVKFFGLVKKYPFLKEFSEYASTMEYGDILYIQSQKAYAKSDYATARKACKILISFPDYAHEAQEMIETIRIKHLFYKAIASNDLSNAFSYLSIYPLLYETPEAQVLERQWNSIVDTAQRFASTGSIEEIFDVFEPYREIRDKYRAIAAVIGQAYCVQLEQKIQFKAPQERIEFGLRQYVELFGLDEGVRSVYDYFILLYESSLDLETLKQGSLELWAPSMRLYDITQGG</sequence>
<feature type="repeat" description="WD" evidence="1">
    <location>
        <begin position="136"/>
        <end position="177"/>
    </location>
</feature>
<evidence type="ECO:0000313" key="3">
    <source>
        <dbReference type="Proteomes" id="UP000228859"/>
    </source>
</evidence>
<accession>A0A2D3WS60</accession>
<feature type="repeat" description="WD" evidence="1">
    <location>
        <begin position="94"/>
        <end position="135"/>
    </location>
</feature>
<evidence type="ECO:0000256" key="1">
    <source>
        <dbReference type="PROSITE-ProRule" id="PRU00221"/>
    </source>
</evidence>
<dbReference type="InterPro" id="IPR015943">
    <property type="entry name" value="WD40/YVTN_repeat-like_dom_sf"/>
</dbReference>
<dbReference type="SMART" id="SM00320">
    <property type="entry name" value="WD40"/>
    <property type="match status" value="5"/>
</dbReference>
<gene>
    <name evidence="2" type="ORF">CFH83_00030</name>
</gene>
<dbReference type="SUPFAM" id="SSF50978">
    <property type="entry name" value="WD40 repeat-like"/>
    <property type="match status" value="1"/>
</dbReference>
<dbReference type="InterPro" id="IPR036322">
    <property type="entry name" value="WD40_repeat_dom_sf"/>
</dbReference>
<dbReference type="Gene3D" id="2.130.10.10">
    <property type="entry name" value="YVTN repeat-like/Quinoprotein amine dehydrogenase"/>
    <property type="match status" value="2"/>
</dbReference>
<evidence type="ECO:0000313" key="2">
    <source>
        <dbReference type="EMBL" id="DAB39573.1"/>
    </source>
</evidence>
<dbReference type="PANTHER" id="PTHR14604">
    <property type="entry name" value="WD40 REPEAT PF20"/>
    <property type="match status" value="1"/>
</dbReference>
<organism evidence="2 3">
    <name type="scientific">Sulfuricurvum kujiense</name>
    <dbReference type="NCBI Taxonomy" id="148813"/>
    <lineage>
        <taxon>Bacteria</taxon>
        <taxon>Pseudomonadati</taxon>
        <taxon>Campylobacterota</taxon>
        <taxon>Epsilonproteobacteria</taxon>
        <taxon>Campylobacterales</taxon>
        <taxon>Sulfurimonadaceae</taxon>
        <taxon>Sulfuricurvum</taxon>
    </lineage>
</organism>